<dbReference type="Gene3D" id="3.30.450.40">
    <property type="match status" value="1"/>
</dbReference>
<evidence type="ECO:0000313" key="3">
    <source>
        <dbReference type="EMBL" id="CAB9514620.1"/>
    </source>
</evidence>
<sequence length="678" mass="75390">MIVSIWGCRGSIARSHKDLIRYGGNTSCVEVETESTRIVLDMGSGAYDLGQKLVKKGKLTNQHILLSHTHWDHIQGFPFFAPFFIKGSEWNVHAPGGFSNTIKEKLSSQMSHEFFPLSIDNLEANISYRDLKEGELQVGDIHVATQYLNHNVLTLGYRLEASDGTTIAYCTDHEPYDRTMAVKGYQRKENSTVITPDDKHADFFAGVDLLIHDTQYVASEYHKTEGYGHATVEYVVDMCLAVGVKKLALFHHDPNRTDDQVDEILQMAQDRVKAANGTLQVIAASDNSTMKLENSEGKPHFSQGVSESTKPAVIVDIEDDVQPSKTHNETSKGSAFVQQLATPQEVVISHPSRDSFEGLQADGVDAVYVKDDESFVDRVLKRQPSLVLVRHTGDSQSTNCMIENCKRVRLNGGEWGHAVPYLVTVPNQATLEAIKSQGDSAGVTDWVVEPFKQSYIRTRIRMGIARRTCRWVPPVIPDNEGARVKALWALRVLDTAPEKRFDRITSLCSKVFDMPLVLISLVDTNRQWFKSSAWHCPIPGGGKEKPSETGRDISFCGHAILSDKILVVPDATQDERFADNPLVSDVDGLKIRFYCGCPLKIPNIDSGVDEAKHRIGTLCLIDQRPREIDDHQKTLLKDFAGMVEQELLNFKQVDAMMEATGSVATKKSLKRPSAAVVA</sequence>
<keyword evidence="4" id="KW-1185">Reference proteome</keyword>
<dbReference type="Pfam" id="PF12706">
    <property type="entry name" value="Lactamase_B_2"/>
    <property type="match status" value="1"/>
</dbReference>
<evidence type="ECO:0000313" key="4">
    <source>
        <dbReference type="Proteomes" id="UP001153069"/>
    </source>
</evidence>
<dbReference type="SUPFAM" id="SSF55781">
    <property type="entry name" value="GAF domain-like"/>
    <property type="match status" value="1"/>
</dbReference>
<feature type="domain" description="Metallo-beta-lactamase" evidence="2">
    <location>
        <begin position="25"/>
        <end position="207"/>
    </location>
</feature>
<dbReference type="SMART" id="SM00849">
    <property type="entry name" value="Lactamase_B"/>
    <property type="match status" value="1"/>
</dbReference>
<organism evidence="3 4">
    <name type="scientific">Seminavis robusta</name>
    <dbReference type="NCBI Taxonomy" id="568900"/>
    <lineage>
        <taxon>Eukaryota</taxon>
        <taxon>Sar</taxon>
        <taxon>Stramenopiles</taxon>
        <taxon>Ochrophyta</taxon>
        <taxon>Bacillariophyta</taxon>
        <taxon>Bacillariophyceae</taxon>
        <taxon>Bacillariophycidae</taxon>
        <taxon>Naviculales</taxon>
        <taxon>Naviculaceae</taxon>
        <taxon>Seminavis</taxon>
    </lineage>
</organism>
<dbReference type="Pfam" id="PF01590">
    <property type="entry name" value="GAF"/>
    <property type="match status" value="1"/>
</dbReference>
<reference evidence="3" key="1">
    <citation type="submission" date="2020-06" db="EMBL/GenBank/DDBJ databases">
        <authorList>
            <consortium name="Plant Systems Biology data submission"/>
        </authorList>
    </citation>
    <scope>NUCLEOTIDE SEQUENCE</scope>
    <source>
        <strain evidence="3">D6</strain>
    </source>
</reference>
<dbReference type="SMART" id="SM00065">
    <property type="entry name" value="GAF"/>
    <property type="match status" value="1"/>
</dbReference>
<dbReference type="OrthoDB" id="21225at2759"/>
<protein>
    <submittedName>
        <fullName evidence="3">Ribonuclease Z</fullName>
    </submittedName>
</protein>
<dbReference type="InterPro" id="IPR029016">
    <property type="entry name" value="GAF-like_dom_sf"/>
</dbReference>
<feature type="domain" description="GAF" evidence="1">
    <location>
        <begin position="496"/>
        <end position="657"/>
    </location>
</feature>
<proteinExistence type="predicted"/>
<dbReference type="EMBL" id="CAICTM010000663">
    <property type="protein sequence ID" value="CAB9514620.1"/>
    <property type="molecule type" value="Genomic_DNA"/>
</dbReference>
<dbReference type="InterPro" id="IPR001279">
    <property type="entry name" value="Metallo-B-lactamas"/>
</dbReference>
<dbReference type="PANTHER" id="PTHR43102">
    <property type="entry name" value="SLR1143 PROTEIN"/>
    <property type="match status" value="1"/>
</dbReference>
<name>A0A9N8E680_9STRA</name>
<dbReference type="CDD" id="cd07715">
    <property type="entry name" value="TaR3-like_MBL-fold"/>
    <property type="match status" value="1"/>
</dbReference>
<dbReference type="InterPro" id="IPR003018">
    <property type="entry name" value="GAF"/>
</dbReference>
<dbReference type="PANTHER" id="PTHR43102:SF2">
    <property type="entry name" value="GAF DOMAIN-CONTAINING PROTEIN"/>
    <property type="match status" value="1"/>
</dbReference>
<gene>
    <name evidence="3" type="ORF">SEMRO_664_G183750.1</name>
</gene>
<evidence type="ECO:0000259" key="2">
    <source>
        <dbReference type="SMART" id="SM00849"/>
    </source>
</evidence>
<dbReference type="Proteomes" id="UP001153069">
    <property type="component" value="Unassembled WGS sequence"/>
</dbReference>
<dbReference type="Gene3D" id="3.60.15.10">
    <property type="entry name" value="Ribonuclease Z/Hydroxyacylglutathione hydrolase-like"/>
    <property type="match status" value="1"/>
</dbReference>
<dbReference type="SUPFAM" id="SSF56281">
    <property type="entry name" value="Metallo-hydrolase/oxidoreductase"/>
    <property type="match status" value="1"/>
</dbReference>
<comment type="caution">
    <text evidence="3">The sequence shown here is derived from an EMBL/GenBank/DDBJ whole genome shotgun (WGS) entry which is preliminary data.</text>
</comment>
<evidence type="ECO:0000259" key="1">
    <source>
        <dbReference type="SMART" id="SM00065"/>
    </source>
</evidence>
<dbReference type="AlphaFoldDB" id="A0A9N8E680"/>
<accession>A0A9N8E680</accession>
<dbReference type="InterPro" id="IPR036866">
    <property type="entry name" value="RibonucZ/Hydroxyglut_hydro"/>
</dbReference>